<dbReference type="EMBL" id="ASHM01049123">
    <property type="protein sequence ID" value="PNX85589.1"/>
    <property type="molecule type" value="Genomic_DNA"/>
</dbReference>
<reference evidence="1 2" key="1">
    <citation type="journal article" date="2014" name="Am. J. Bot.">
        <title>Genome assembly and annotation for red clover (Trifolium pratense; Fabaceae).</title>
        <authorList>
            <person name="Istvanek J."/>
            <person name="Jaros M."/>
            <person name="Krenek A."/>
            <person name="Repkova J."/>
        </authorList>
    </citation>
    <scope>NUCLEOTIDE SEQUENCE [LARGE SCALE GENOMIC DNA]</scope>
    <source>
        <strain evidence="2">cv. Tatra</strain>
        <tissue evidence="1">Young leaves</tissue>
    </source>
</reference>
<accession>A0A2K3M483</accession>
<proteinExistence type="predicted"/>
<comment type="caution">
    <text evidence="1">The sequence shown here is derived from an EMBL/GenBank/DDBJ whole genome shotgun (WGS) entry which is preliminary data.</text>
</comment>
<sequence length="110" mass="11938">MKTQLRQLTIATRGAFTDSGQELSIVRFTQNAHVPYLSPQRLCNGATAYLLGVGMCCCSVTQGGSIPPDKGIGGDTVIESPSFSPSISLMRNVRYRESFSNPQIRNRVGK</sequence>
<name>A0A2K3M483_TRIPR</name>
<reference evidence="1 2" key="2">
    <citation type="journal article" date="2017" name="Front. Plant Sci.">
        <title>Gene Classification and Mining of Molecular Markers Useful in Red Clover (Trifolium pratense) Breeding.</title>
        <authorList>
            <person name="Istvanek J."/>
            <person name="Dluhosova J."/>
            <person name="Dluhos P."/>
            <person name="Patkova L."/>
            <person name="Nedelnik J."/>
            <person name="Repkova J."/>
        </authorList>
    </citation>
    <scope>NUCLEOTIDE SEQUENCE [LARGE SCALE GENOMIC DNA]</scope>
    <source>
        <strain evidence="2">cv. Tatra</strain>
        <tissue evidence="1">Young leaves</tissue>
    </source>
</reference>
<organism evidence="1 2">
    <name type="scientific">Trifolium pratense</name>
    <name type="common">Red clover</name>
    <dbReference type="NCBI Taxonomy" id="57577"/>
    <lineage>
        <taxon>Eukaryota</taxon>
        <taxon>Viridiplantae</taxon>
        <taxon>Streptophyta</taxon>
        <taxon>Embryophyta</taxon>
        <taxon>Tracheophyta</taxon>
        <taxon>Spermatophyta</taxon>
        <taxon>Magnoliopsida</taxon>
        <taxon>eudicotyledons</taxon>
        <taxon>Gunneridae</taxon>
        <taxon>Pentapetalae</taxon>
        <taxon>rosids</taxon>
        <taxon>fabids</taxon>
        <taxon>Fabales</taxon>
        <taxon>Fabaceae</taxon>
        <taxon>Papilionoideae</taxon>
        <taxon>50 kb inversion clade</taxon>
        <taxon>NPAAA clade</taxon>
        <taxon>Hologalegina</taxon>
        <taxon>IRL clade</taxon>
        <taxon>Trifolieae</taxon>
        <taxon>Trifolium</taxon>
    </lineage>
</organism>
<dbReference type="AlphaFoldDB" id="A0A2K3M483"/>
<dbReference type="Proteomes" id="UP000236291">
    <property type="component" value="Unassembled WGS sequence"/>
</dbReference>
<evidence type="ECO:0000313" key="1">
    <source>
        <dbReference type="EMBL" id="PNX85589.1"/>
    </source>
</evidence>
<evidence type="ECO:0000313" key="2">
    <source>
        <dbReference type="Proteomes" id="UP000236291"/>
    </source>
</evidence>
<protein>
    <submittedName>
        <fullName evidence="1">Uncharacterized protein</fullName>
    </submittedName>
</protein>
<gene>
    <name evidence="1" type="ORF">L195_g041659</name>
</gene>